<accession>A0AAV1QTK0</accession>
<keyword evidence="2" id="KW-1185">Reference proteome</keyword>
<evidence type="ECO:0000313" key="1">
    <source>
        <dbReference type="EMBL" id="CAK7323361.1"/>
    </source>
</evidence>
<sequence length="177" mass="19895">MDYGHDQELNKVLSSSSLSTNNNVDGGRGHSLLVSLNKEASVKDLSMDSNCDHHDKLKKTETSSFDSVITEQFEKLCLDDFYDPIHPSTFLYKVAKLYENIKTTAGTIMVDKEEVGDDKGEEDGVTCIRMEDLPEDVLVRHGSCDSEMTELLEKLSLVDFYDPHYSSNLSPQSYKTL</sequence>
<gene>
    <name evidence="1" type="ORF">DCAF_LOCUS987</name>
</gene>
<reference evidence="1 2" key="1">
    <citation type="submission" date="2024-01" db="EMBL/GenBank/DDBJ databases">
        <authorList>
            <person name="Waweru B."/>
        </authorList>
    </citation>
    <scope>NUCLEOTIDE SEQUENCE [LARGE SCALE GENOMIC DNA]</scope>
</reference>
<proteinExistence type="predicted"/>
<comment type="caution">
    <text evidence="1">The sequence shown here is derived from an EMBL/GenBank/DDBJ whole genome shotgun (WGS) entry which is preliminary data.</text>
</comment>
<organism evidence="1 2">
    <name type="scientific">Dovyalis caffra</name>
    <dbReference type="NCBI Taxonomy" id="77055"/>
    <lineage>
        <taxon>Eukaryota</taxon>
        <taxon>Viridiplantae</taxon>
        <taxon>Streptophyta</taxon>
        <taxon>Embryophyta</taxon>
        <taxon>Tracheophyta</taxon>
        <taxon>Spermatophyta</taxon>
        <taxon>Magnoliopsida</taxon>
        <taxon>eudicotyledons</taxon>
        <taxon>Gunneridae</taxon>
        <taxon>Pentapetalae</taxon>
        <taxon>rosids</taxon>
        <taxon>fabids</taxon>
        <taxon>Malpighiales</taxon>
        <taxon>Salicaceae</taxon>
        <taxon>Flacourtieae</taxon>
        <taxon>Dovyalis</taxon>
    </lineage>
</organism>
<dbReference type="Proteomes" id="UP001314170">
    <property type="component" value="Unassembled WGS sequence"/>
</dbReference>
<evidence type="ECO:0000313" key="2">
    <source>
        <dbReference type="Proteomes" id="UP001314170"/>
    </source>
</evidence>
<dbReference type="AlphaFoldDB" id="A0AAV1QTK0"/>
<protein>
    <submittedName>
        <fullName evidence="1">Uncharacterized protein</fullName>
    </submittedName>
</protein>
<dbReference type="EMBL" id="CAWUPB010000079">
    <property type="protein sequence ID" value="CAK7323361.1"/>
    <property type="molecule type" value="Genomic_DNA"/>
</dbReference>
<name>A0AAV1QTK0_9ROSI</name>